<feature type="compositionally biased region" description="Basic and acidic residues" evidence="5">
    <location>
        <begin position="221"/>
        <end position="244"/>
    </location>
</feature>
<dbReference type="Proteomes" id="UP001162131">
    <property type="component" value="Unassembled WGS sequence"/>
</dbReference>
<dbReference type="AlphaFoldDB" id="A0AAU9IUK7"/>
<comment type="caution">
    <text evidence="6">The sequence shown here is derived from an EMBL/GenBank/DDBJ whole genome shotgun (WGS) entry which is preliminary data.</text>
</comment>
<feature type="region of interest" description="Disordered" evidence="5">
    <location>
        <begin position="205"/>
        <end position="244"/>
    </location>
</feature>
<protein>
    <recommendedName>
        <fullName evidence="8">Ribosomal protein L17</fullName>
    </recommendedName>
</protein>
<dbReference type="SUPFAM" id="SSF64263">
    <property type="entry name" value="Prokaryotic ribosomal protein L17"/>
    <property type="match status" value="1"/>
</dbReference>
<evidence type="ECO:0000256" key="2">
    <source>
        <dbReference type="ARBA" id="ARBA00022980"/>
    </source>
</evidence>
<comment type="similarity">
    <text evidence="1 4">Belongs to the bacterial ribosomal protein bL17 family.</text>
</comment>
<keyword evidence="3 4" id="KW-0687">Ribonucleoprotein</keyword>
<dbReference type="InterPro" id="IPR000456">
    <property type="entry name" value="Ribosomal_bL17"/>
</dbReference>
<dbReference type="PANTHER" id="PTHR14413">
    <property type="entry name" value="RIBOSOMAL PROTEIN L17"/>
    <property type="match status" value="1"/>
</dbReference>
<gene>
    <name evidence="6" type="ORF">BSTOLATCC_MIC16898</name>
</gene>
<dbReference type="GO" id="GO:0003735">
    <property type="term" value="F:structural constituent of ribosome"/>
    <property type="evidence" value="ECO:0007669"/>
    <property type="project" value="InterPro"/>
</dbReference>
<dbReference type="GO" id="GO:0015934">
    <property type="term" value="C:large ribosomal subunit"/>
    <property type="evidence" value="ECO:0007669"/>
    <property type="project" value="TreeGrafter"/>
</dbReference>
<proteinExistence type="inferred from homology"/>
<dbReference type="Gene3D" id="3.90.1030.10">
    <property type="entry name" value="Ribosomal protein L17"/>
    <property type="match status" value="1"/>
</dbReference>
<evidence type="ECO:0000256" key="4">
    <source>
        <dbReference type="RuleBase" id="RU000660"/>
    </source>
</evidence>
<dbReference type="PROSITE" id="PS01167">
    <property type="entry name" value="RIBOSOMAL_L17"/>
    <property type="match status" value="1"/>
</dbReference>
<keyword evidence="7" id="KW-1185">Reference proteome</keyword>
<dbReference type="EMBL" id="CAJZBQ010000016">
    <property type="protein sequence ID" value="CAG9316798.1"/>
    <property type="molecule type" value="Genomic_DNA"/>
</dbReference>
<dbReference type="PANTHER" id="PTHR14413:SF16">
    <property type="entry name" value="LARGE RIBOSOMAL SUBUNIT PROTEIN BL17M"/>
    <property type="match status" value="1"/>
</dbReference>
<evidence type="ECO:0000256" key="3">
    <source>
        <dbReference type="ARBA" id="ARBA00023274"/>
    </source>
</evidence>
<reference evidence="6" key="1">
    <citation type="submission" date="2021-09" db="EMBL/GenBank/DDBJ databases">
        <authorList>
            <consortium name="AG Swart"/>
            <person name="Singh M."/>
            <person name="Singh A."/>
            <person name="Seah K."/>
            <person name="Emmerich C."/>
        </authorList>
    </citation>
    <scope>NUCLEOTIDE SEQUENCE</scope>
    <source>
        <strain evidence="6">ATCC30299</strain>
    </source>
</reference>
<sequence>MRHGKVLLKLSRKSKPRNKLLRNLLTSLIEHERIVTTQAKAKAISGLADKIITFGKKTNITDERKRILLRAYLYTDRAVEKVMSELVPRFQNRTHNYTMRSFEERRKGDGAVMHTIQYFGNKYLEEERENRYVNAMPDFSLGILNEELGFFQSALSDLTKKEEKINLADASKEMEGKPVLGTKEVEDKIKFFEKQIDRVKREIEKWQLKRDPNEEPPGMEEEPKKEGEKLEGAEADKSSKKWLK</sequence>
<keyword evidence="2 4" id="KW-0689">Ribosomal protein</keyword>
<evidence type="ECO:0008006" key="8">
    <source>
        <dbReference type="Google" id="ProtNLM"/>
    </source>
</evidence>
<dbReference type="GO" id="GO:0006412">
    <property type="term" value="P:translation"/>
    <property type="evidence" value="ECO:0007669"/>
    <property type="project" value="InterPro"/>
</dbReference>
<evidence type="ECO:0000313" key="6">
    <source>
        <dbReference type="EMBL" id="CAG9316798.1"/>
    </source>
</evidence>
<organism evidence="6 7">
    <name type="scientific">Blepharisma stoltei</name>
    <dbReference type="NCBI Taxonomy" id="1481888"/>
    <lineage>
        <taxon>Eukaryota</taxon>
        <taxon>Sar</taxon>
        <taxon>Alveolata</taxon>
        <taxon>Ciliophora</taxon>
        <taxon>Postciliodesmatophora</taxon>
        <taxon>Heterotrichea</taxon>
        <taxon>Heterotrichida</taxon>
        <taxon>Blepharismidae</taxon>
        <taxon>Blepharisma</taxon>
    </lineage>
</organism>
<dbReference type="Pfam" id="PF01196">
    <property type="entry name" value="Ribosomal_L17"/>
    <property type="match status" value="1"/>
</dbReference>
<dbReference type="InterPro" id="IPR047859">
    <property type="entry name" value="Ribosomal_bL17_CS"/>
</dbReference>
<evidence type="ECO:0000256" key="1">
    <source>
        <dbReference type="ARBA" id="ARBA00008777"/>
    </source>
</evidence>
<accession>A0AAU9IUK7</accession>
<dbReference type="NCBIfam" id="TIGR00059">
    <property type="entry name" value="L17"/>
    <property type="match status" value="1"/>
</dbReference>
<evidence type="ECO:0000256" key="5">
    <source>
        <dbReference type="SAM" id="MobiDB-lite"/>
    </source>
</evidence>
<name>A0AAU9IUK7_9CILI</name>
<evidence type="ECO:0000313" key="7">
    <source>
        <dbReference type="Proteomes" id="UP001162131"/>
    </source>
</evidence>
<dbReference type="InterPro" id="IPR036373">
    <property type="entry name" value="Ribosomal_bL17_sf"/>
</dbReference>